<dbReference type="EMBL" id="CM056742">
    <property type="protein sequence ID" value="KAJ8677819.1"/>
    <property type="molecule type" value="Genomic_DNA"/>
</dbReference>
<protein>
    <submittedName>
        <fullName evidence="1">Uncharacterized protein</fullName>
    </submittedName>
</protein>
<accession>A0ACC2P3C6</accession>
<keyword evidence="2" id="KW-1185">Reference proteome</keyword>
<evidence type="ECO:0000313" key="1">
    <source>
        <dbReference type="EMBL" id="KAJ8677819.1"/>
    </source>
</evidence>
<sequence>MKEDYVDNCDLKYLNPADRSQIKPLTQITLDRVVSRELEKLNQDDQTKVLQESQDIMTQMCSKFLERYDPTIDYLLRLKFTEPESALDAHFHVDEYRSLRTLCEELPGLTRSEDGSLIGKIDDEWARLPSASLPEEIRLESRPDVFWHKISLIRDTANQLLFQNVSEFALECLTFPNSSAKPERVWSDYSWQVTDRRSLLYNETKRGIALS</sequence>
<reference evidence="1" key="1">
    <citation type="submission" date="2023-04" db="EMBL/GenBank/DDBJ databases">
        <title>A chromosome-level genome assembly of the parasitoid wasp Eretmocerus hayati.</title>
        <authorList>
            <person name="Zhong Y."/>
            <person name="Liu S."/>
            <person name="Liu Y."/>
        </authorList>
    </citation>
    <scope>NUCLEOTIDE SEQUENCE</scope>
    <source>
        <strain evidence="1">ZJU_SS_LIU_2023</strain>
    </source>
</reference>
<comment type="caution">
    <text evidence="1">The sequence shown here is derived from an EMBL/GenBank/DDBJ whole genome shotgun (WGS) entry which is preliminary data.</text>
</comment>
<name>A0ACC2P3C6_9HYME</name>
<proteinExistence type="predicted"/>
<organism evidence="1 2">
    <name type="scientific">Eretmocerus hayati</name>
    <dbReference type="NCBI Taxonomy" id="131215"/>
    <lineage>
        <taxon>Eukaryota</taxon>
        <taxon>Metazoa</taxon>
        <taxon>Ecdysozoa</taxon>
        <taxon>Arthropoda</taxon>
        <taxon>Hexapoda</taxon>
        <taxon>Insecta</taxon>
        <taxon>Pterygota</taxon>
        <taxon>Neoptera</taxon>
        <taxon>Endopterygota</taxon>
        <taxon>Hymenoptera</taxon>
        <taxon>Apocrita</taxon>
        <taxon>Proctotrupomorpha</taxon>
        <taxon>Chalcidoidea</taxon>
        <taxon>Aphelinidae</taxon>
        <taxon>Aphelininae</taxon>
        <taxon>Eretmocerus</taxon>
    </lineage>
</organism>
<dbReference type="Proteomes" id="UP001239111">
    <property type="component" value="Chromosome 2"/>
</dbReference>
<gene>
    <name evidence="1" type="ORF">QAD02_013606</name>
</gene>
<evidence type="ECO:0000313" key="2">
    <source>
        <dbReference type="Proteomes" id="UP001239111"/>
    </source>
</evidence>